<dbReference type="SUPFAM" id="SSF56349">
    <property type="entry name" value="DNA breaking-rejoining enzymes"/>
    <property type="match status" value="1"/>
</dbReference>
<sequence length="146" mass="16263">SARSPATPAHADARVPPDPSPTCWSSTDLQSAEYFMNPNGRGRVVRHRLRNDRLREVKNGAKVKPYRNPHGAWYKATADARLDDLNLHDLRHTFASRLVMRGVPLLTVSKLLGHATIQMTMRYAHLAPDAFDVAISALDSQRNEAA</sequence>
<feature type="domain" description="Tyr recombinase" evidence="3">
    <location>
        <begin position="1"/>
        <end position="136"/>
    </location>
</feature>
<dbReference type="Pfam" id="PF00589">
    <property type="entry name" value="Phage_integrase"/>
    <property type="match status" value="1"/>
</dbReference>
<dbReference type="InterPro" id="IPR013762">
    <property type="entry name" value="Integrase-like_cat_sf"/>
</dbReference>
<evidence type="ECO:0000313" key="4">
    <source>
        <dbReference type="EMBL" id="MDQ2106788.1"/>
    </source>
</evidence>
<accession>A0ABU0WRB4</accession>
<evidence type="ECO:0000259" key="3">
    <source>
        <dbReference type="PROSITE" id="PS51898"/>
    </source>
</evidence>
<dbReference type="InterPro" id="IPR011010">
    <property type="entry name" value="DNA_brk_join_enz"/>
</dbReference>
<dbReference type="InterPro" id="IPR002104">
    <property type="entry name" value="Integrase_catalytic"/>
</dbReference>
<keyword evidence="5" id="KW-1185">Reference proteome</keyword>
<proteinExistence type="predicted"/>
<comment type="caution">
    <text evidence="4">The sequence shown here is derived from an EMBL/GenBank/DDBJ whole genome shotgun (WGS) entry which is preliminary data.</text>
</comment>
<keyword evidence="1" id="KW-0233">DNA recombination</keyword>
<dbReference type="RefSeq" id="WP_306712383.1">
    <property type="nucleotide sequence ID" value="NZ_JAUJFI010000396.1"/>
</dbReference>
<dbReference type="Gene3D" id="1.10.443.10">
    <property type="entry name" value="Intergrase catalytic core"/>
    <property type="match status" value="1"/>
</dbReference>
<name>A0ABU0WRB4_9PROT</name>
<protein>
    <submittedName>
        <fullName evidence="4">Site-specific integrase</fullName>
    </submittedName>
</protein>
<dbReference type="Proteomes" id="UP001227317">
    <property type="component" value="Unassembled WGS sequence"/>
</dbReference>
<dbReference type="PROSITE" id="PS51898">
    <property type="entry name" value="TYR_RECOMBINASE"/>
    <property type="match status" value="1"/>
</dbReference>
<dbReference type="CDD" id="cd00796">
    <property type="entry name" value="INT_Rci_Hp1_C"/>
    <property type="match status" value="1"/>
</dbReference>
<dbReference type="EMBL" id="JAUJFI010000396">
    <property type="protein sequence ID" value="MDQ2106788.1"/>
    <property type="molecule type" value="Genomic_DNA"/>
</dbReference>
<evidence type="ECO:0000256" key="1">
    <source>
        <dbReference type="ARBA" id="ARBA00023172"/>
    </source>
</evidence>
<gene>
    <name evidence="4" type="ORF">QSG27_29170</name>
</gene>
<feature type="non-terminal residue" evidence="4">
    <location>
        <position position="1"/>
    </location>
</feature>
<evidence type="ECO:0000313" key="5">
    <source>
        <dbReference type="Proteomes" id="UP001227317"/>
    </source>
</evidence>
<reference evidence="4 5" key="1">
    <citation type="submission" date="2023-06" db="EMBL/GenBank/DDBJ databases">
        <title>Azospirillum isscasensis sp.nov, a bacterium isolated from rhizosphere soil of rice.</title>
        <authorList>
            <person name="Wang H."/>
        </authorList>
    </citation>
    <scope>NUCLEOTIDE SEQUENCE [LARGE SCALE GENOMIC DNA]</scope>
    <source>
        <strain evidence="4 5">C340-1</strain>
    </source>
</reference>
<evidence type="ECO:0000256" key="2">
    <source>
        <dbReference type="SAM" id="MobiDB-lite"/>
    </source>
</evidence>
<feature type="region of interest" description="Disordered" evidence="2">
    <location>
        <begin position="1"/>
        <end position="22"/>
    </location>
</feature>
<organism evidence="4 5">
    <name type="scientific">Azospirillum isscasi</name>
    <dbReference type="NCBI Taxonomy" id="3053926"/>
    <lineage>
        <taxon>Bacteria</taxon>
        <taxon>Pseudomonadati</taxon>
        <taxon>Pseudomonadota</taxon>
        <taxon>Alphaproteobacteria</taxon>
        <taxon>Rhodospirillales</taxon>
        <taxon>Azospirillaceae</taxon>
        <taxon>Azospirillum</taxon>
    </lineage>
</organism>